<evidence type="ECO:0000313" key="2">
    <source>
        <dbReference type="EMBL" id="ACM32706.1"/>
    </source>
</evidence>
<protein>
    <recommendedName>
        <fullName evidence="4">DUF4189 domain-containing protein</fullName>
    </recommendedName>
</protein>
<proteinExistence type="predicted"/>
<accession>A0A9J9QDR7</accession>
<organism evidence="2 3">
    <name type="scientific">Acidovorax ebreus (strain TPSY)</name>
    <name type="common">Diaphorobacter sp. (strain TPSY)</name>
    <dbReference type="NCBI Taxonomy" id="535289"/>
    <lineage>
        <taxon>Bacteria</taxon>
        <taxon>Pseudomonadati</taxon>
        <taxon>Pseudomonadota</taxon>
        <taxon>Betaproteobacteria</taxon>
        <taxon>Burkholderiales</taxon>
        <taxon>Comamonadaceae</taxon>
        <taxon>Diaphorobacter</taxon>
    </lineage>
</organism>
<sequence>MKRPTFALLGLLLTLSAPHALAQDAVIGRYGHHVYVMVPTDKAGNRAYVQRAAANACEGKSLCHASVWAESLDRPEGAPPHPRYEENKLAAFQRNRNAGVEASHSINCRLFARDINVPCLAGTE</sequence>
<reference evidence="2 3" key="1">
    <citation type="journal article" date="2010" name="J. Bacteriol.">
        <title>Completed genome sequence of the anaerobic iron-oxidizing bacterium Acidovorax ebreus strain TPSY.</title>
        <authorList>
            <person name="Byrne-Bailey K.G."/>
            <person name="Weber K.A."/>
            <person name="Chair A.H."/>
            <person name="Bose S."/>
            <person name="Knox T."/>
            <person name="Spanbauer T.L."/>
            <person name="Chertkov O."/>
            <person name="Coates J.D."/>
        </authorList>
    </citation>
    <scope>NUCLEOTIDE SEQUENCE [LARGE SCALE GENOMIC DNA]</scope>
    <source>
        <strain evidence="2 3">TPSY</strain>
    </source>
</reference>
<feature type="signal peptide" evidence="1">
    <location>
        <begin position="1"/>
        <end position="22"/>
    </location>
</feature>
<name>A0A9J9QDR7_ACIET</name>
<dbReference type="EMBL" id="CP001392">
    <property type="protein sequence ID" value="ACM32706.1"/>
    <property type="molecule type" value="Genomic_DNA"/>
</dbReference>
<evidence type="ECO:0008006" key="4">
    <source>
        <dbReference type="Google" id="ProtNLM"/>
    </source>
</evidence>
<dbReference type="AlphaFoldDB" id="A0A9J9QDR7"/>
<keyword evidence="1" id="KW-0732">Signal</keyword>
<gene>
    <name evidence="2" type="ordered locus">Dtpsy_1239</name>
</gene>
<keyword evidence="3" id="KW-1185">Reference proteome</keyword>
<dbReference type="RefSeq" id="WP_015912874.1">
    <property type="nucleotide sequence ID" value="NC_011992.1"/>
</dbReference>
<dbReference type="KEGG" id="dia:Dtpsy_1239"/>
<evidence type="ECO:0000256" key="1">
    <source>
        <dbReference type="SAM" id="SignalP"/>
    </source>
</evidence>
<dbReference type="Proteomes" id="UP000000450">
    <property type="component" value="Chromosome"/>
</dbReference>
<feature type="chain" id="PRO_5039946467" description="DUF4189 domain-containing protein" evidence="1">
    <location>
        <begin position="23"/>
        <end position="124"/>
    </location>
</feature>
<evidence type="ECO:0000313" key="3">
    <source>
        <dbReference type="Proteomes" id="UP000000450"/>
    </source>
</evidence>